<feature type="region of interest" description="Disordered" evidence="2">
    <location>
        <begin position="380"/>
        <end position="407"/>
    </location>
</feature>
<dbReference type="EMBL" id="UXUI01008170">
    <property type="protein sequence ID" value="VDD90705.1"/>
    <property type="molecule type" value="Genomic_DNA"/>
</dbReference>
<dbReference type="SMART" id="SM00061">
    <property type="entry name" value="MATH"/>
    <property type="match status" value="1"/>
</dbReference>
<dbReference type="Pfam" id="PF22486">
    <property type="entry name" value="MATH_2"/>
    <property type="match status" value="1"/>
</dbReference>
<dbReference type="GO" id="GO:0004439">
    <property type="term" value="F:phosphatidylinositol-4,5-bisphosphate 5-phosphatase activity"/>
    <property type="evidence" value="ECO:0007669"/>
    <property type="project" value="TreeGrafter"/>
</dbReference>
<dbReference type="SMART" id="SM00225">
    <property type="entry name" value="BTB"/>
    <property type="match status" value="1"/>
</dbReference>
<evidence type="ECO:0000313" key="7">
    <source>
        <dbReference type="WBParaSite" id="EVEC_0000584501-mRNA-1"/>
    </source>
</evidence>
<comment type="similarity">
    <text evidence="1">Belongs to the inositol 1,4,5-trisphosphate 5-phosphatase type II family.</text>
</comment>
<dbReference type="Gene3D" id="2.60.210.10">
    <property type="entry name" value="Apoptosis, Tumor Necrosis Factor Receptor Associated Protein 2, Chain A"/>
    <property type="match status" value="1"/>
</dbReference>
<dbReference type="Pfam" id="PF00651">
    <property type="entry name" value="BTB"/>
    <property type="match status" value="1"/>
</dbReference>
<dbReference type="InterPro" id="IPR011333">
    <property type="entry name" value="SKP1/BTB/POZ_sf"/>
</dbReference>
<dbReference type="Gene3D" id="1.25.40.420">
    <property type="match status" value="1"/>
</dbReference>
<evidence type="ECO:0000313" key="6">
    <source>
        <dbReference type="Proteomes" id="UP000274131"/>
    </source>
</evidence>
<dbReference type="PANTHER" id="PTHR11200">
    <property type="entry name" value="INOSITOL 5-PHOSPHATASE"/>
    <property type="match status" value="1"/>
</dbReference>
<dbReference type="GO" id="GO:0060378">
    <property type="term" value="P:regulation of brood size"/>
    <property type="evidence" value="ECO:0007669"/>
    <property type="project" value="TreeGrafter"/>
</dbReference>
<feature type="domain" description="MATH" evidence="4">
    <location>
        <begin position="59"/>
        <end position="187"/>
    </location>
</feature>
<dbReference type="Gene3D" id="3.30.710.10">
    <property type="entry name" value="Potassium Channel Kv1.1, Chain A"/>
    <property type="match status" value="1"/>
</dbReference>
<dbReference type="Pfam" id="PF17751">
    <property type="entry name" value="SKICH"/>
    <property type="match status" value="1"/>
</dbReference>
<dbReference type="Proteomes" id="UP000274131">
    <property type="component" value="Unassembled WGS sequence"/>
</dbReference>
<dbReference type="InterPro" id="IPR000300">
    <property type="entry name" value="IPPc"/>
</dbReference>
<dbReference type="SMART" id="SM00128">
    <property type="entry name" value="IPPc"/>
    <property type="match status" value="1"/>
</dbReference>
<dbReference type="SUPFAM" id="SSF54695">
    <property type="entry name" value="POZ domain"/>
    <property type="match status" value="1"/>
</dbReference>
<dbReference type="InterPro" id="IPR000210">
    <property type="entry name" value="BTB/POZ_dom"/>
</dbReference>
<sequence>MHHARMSAPAGSIPSLRTPKLPCKIVYYLFSAAVDEQLSPQARRLEVVSKQATKVTAISTRLEWRIDQFEKLMKLFKNSYNLISKQFGCPQAPTVTWELHVYPNGKREEDVGNVSFFLRQVGLQRGEDPIMTEFQIYALDANSLRVSVCRDTKDFTNQQGRGKFQVARDKMMAALKADGSLLLICEVEYFPPGSKISVEQAIEPEISDDFEEKSELSIRESLKEMLDNELLKAHRCILGQHSEVFRSMFAQESMLEAQKGVIDIQDCRFEPVRAMVDYIYTGSTELVEGYAEDVLAIADKYAILPLKEQCERYLSTTINCKNVASTAVFADTYSASILKQACISFMVLHHRDVLRTAEWKQMKRERSELANELLESVLAGEGPSSANDFSFSSSEESRTPTSSIDPARPQMRKRKWKVFCMTFNVNGKRAATEPVEGLLNDEGFAVADIVVIGLQEVAHSELFGNFLYDISWTSVICSWMYANNKVLLYKTSLATNLLLVFVREEVLMAVEKVDARFSKATLNGLTGHKGSISIRTKLKLQSGDAIVFISSHLVPHAEGYKKRCLQFENSRICTFEDEQSASTSYSTIWLGDMNWRIDSLSPLEMEGKLKEIVDSTSTETFVESFDQLRRAKKNKEAFTEFAEPPVFFNPTYRLMVGTGDYDLLRVPSWCDRILSKGCSLLCEAYRSNENVTLSDHFPVVAIYSYAPSVSCFEWDVSFEEVPKWSSFVPMICRFSIFDNFWYREGAYRDWVGVYLDKIMDPLYPKHWVYCFSCYKMNDADNSPFVAEFPCLSPGRYRFGYYSVKRNALQGISSPFVVV</sequence>
<dbReference type="InterPro" id="IPR041611">
    <property type="entry name" value="SKICH"/>
</dbReference>
<dbReference type="InterPro" id="IPR046985">
    <property type="entry name" value="IP5"/>
</dbReference>
<dbReference type="CDD" id="cd00121">
    <property type="entry name" value="MATH"/>
    <property type="match status" value="1"/>
</dbReference>
<dbReference type="InterPro" id="IPR002083">
    <property type="entry name" value="MATH/TRAF_dom"/>
</dbReference>
<dbReference type="InterPro" id="IPR008974">
    <property type="entry name" value="TRAF-like"/>
</dbReference>
<reference evidence="5 6" key="2">
    <citation type="submission" date="2018-10" db="EMBL/GenBank/DDBJ databases">
        <authorList>
            <consortium name="Pathogen Informatics"/>
        </authorList>
    </citation>
    <scope>NUCLEOTIDE SEQUENCE [LARGE SCALE GENOMIC DNA]</scope>
</reference>
<protein>
    <submittedName>
        <fullName evidence="7">BTB domain-containing protein</fullName>
    </submittedName>
</protein>
<dbReference type="PROSITE" id="PS50097">
    <property type="entry name" value="BTB"/>
    <property type="match status" value="1"/>
</dbReference>
<dbReference type="Gene3D" id="3.60.10.10">
    <property type="entry name" value="Endonuclease/exonuclease/phosphatase"/>
    <property type="match status" value="1"/>
</dbReference>
<evidence type="ECO:0000259" key="3">
    <source>
        <dbReference type="PROSITE" id="PS50097"/>
    </source>
</evidence>
<dbReference type="WBParaSite" id="EVEC_0000584501-mRNA-1">
    <property type="protein sequence ID" value="EVEC_0000584501-mRNA-1"/>
    <property type="gene ID" value="EVEC_0000584501"/>
</dbReference>
<dbReference type="PROSITE" id="PS50144">
    <property type="entry name" value="MATH"/>
    <property type="match status" value="1"/>
</dbReference>
<dbReference type="SUPFAM" id="SSF56219">
    <property type="entry name" value="DNase I-like"/>
    <property type="match status" value="1"/>
</dbReference>
<dbReference type="GO" id="GO:0048488">
    <property type="term" value="P:synaptic vesicle endocytosis"/>
    <property type="evidence" value="ECO:0007669"/>
    <property type="project" value="TreeGrafter"/>
</dbReference>
<dbReference type="PANTHER" id="PTHR11200:SF295">
    <property type="entry name" value="INOSITOL POLYPHOSPHATE 5-PHOSPHATASE"/>
    <property type="match status" value="1"/>
</dbReference>
<organism evidence="7">
    <name type="scientific">Enterobius vermicularis</name>
    <name type="common">Human pinworm</name>
    <dbReference type="NCBI Taxonomy" id="51028"/>
    <lineage>
        <taxon>Eukaryota</taxon>
        <taxon>Metazoa</taxon>
        <taxon>Ecdysozoa</taxon>
        <taxon>Nematoda</taxon>
        <taxon>Chromadorea</taxon>
        <taxon>Rhabditida</taxon>
        <taxon>Spirurina</taxon>
        <taxon>Oxyuridomorpha</taxon>
        <taxon>Oxyuroidea</taxon>
        <taxon>Oxyuridae</taxon>
        <taxon>Enterobius</taxon>
    </lineage>
</organism>
<dbReference type="Pfam" id="PF22669">
    <property type="entry name" value="Exo_endo_phos2"/>
    <property type="match status" value="1"/>
</dbReference>
<evidence type="ECO:0000256" key="2">
    <source>
        <dbReference type="SAM" id="MobiDB-lite"/>
    </source>
</evidence>
<accession>A0A0N4V6G0</accession>
<dbReference type="GO" id="GO:0046856">
    <property type="term" value="P:phosphatidylinositol dephosphorylation"/>
    <property type="evidence" value="ECO:0007669"/>
    <property type="project" value="InterPro"/>
</dbReference>
<dbReference type="STRING" id="51028.A0A0N4V6G0"/>
<dbReference type="InterPro" id="IPR036691">
    <property type="entry name" value="Endo/exonu/phosph_ase_sf"/>
</dbReference>
<evidence type="ECO:0000256" key="1">
    <source>
        <dbReference type="ARBA" id="ARBA00005910"/>
    </source>
</evidence>
<gene>
    <name evidence="5" type="ORF">EVEC_LOCUS5456</name>
</gene>
<keyword evidence="6" id="KW-1185">Reference proteome</keyword>
<dbReference type="SUPFAM" id="SSF49599">
    <property type="entry name" value="TRAF domain-like"/>
    <property type="match status" value="1"/>
</dbReference>
<dbReference type="GO" id="GO:0098793">
    <property type="term" value="C:presynapse"/>
    <property type="evidence" value="ECO:0007669"/>
    <property type="project" value="GOC"/>
</dbReference>
<evidence type="ECO:0000259" key="4">
    <source>
        <dbReference type="PROSITE" id="PS50144"/>
    </source>
</evidence>
<feature type="compositionally biased region" description="Low complexity" evidence="2">
    <location>
        <begin position="383"/>
        <end position="403"/>
    </location>
</feature>
<dbReference type="CDD" id="cd18186">
    <property type="entry name" value="BTB_POZ_ZBTB_KLHL-like"/>
    <property type="match status" value="1"/>
</dbReference>
<dbReference type="AlphaFoldDB" id="A0A0N4V6G0"/>
<feature type="domain" description="BTB" evidence="3">
    <location>
        <begin position="220"/>
        <end position="288"/>
    </location>
</feature>
<name>A0A0N4V6G0_ENTVE</name>
<evidence type="ECO:0000313" key="5">
    <source>
        <dbReference type="EMBL" id="VDD90705.1"/>
    </source>
</evidence>
<proteinExistence type="inferred from homology"/>
<reference evidence="7" key="1">
    <citation type="submission" date="2017-02" db="UniProtKB">
        <authorList>
            <consortium name="WormBaseParasite"/>
        </authorList>
    </citation>
    <scope>IDENTIFICATION</scope>
</reference>
<dbReference type="OrthoDB" id="6777468at2759"/>